<dbReference type="GO" id="GO:0004519">
    <property type="term" value="F:endonuclease activity"/>
    <property type="evidence" value="ECO:0007669"/>
    <property type="project" value="UniProtKB-KW"/>
</dbReference>
<dbReference type="InterPro" id="IPR011089">
    <property type="entry name" value="GmrSD_C"/>
</dbReference>
<keyword evidence="3" id="KW-0378">Hydrolase</keyword>
<dbReference type="EMBL" id="JBHLZU010000027">
    <property type="protein sequence ID" value="MFB9908701.1"/>
    <property type="molecule type" value="Genomic_DNA"/>
</dbReference>
<dbReference type="RefSeq" id="WP_377860638.1">
    <property type="nucleotide sequence ID" value="NZ_JBHLZU010000027.1"/>
</dbReference>
<comment type="caution">
    <text evidence="3">The sequence shown here is derived from an EMBL/GenBank/DDBJ whole genome shotgun (WGS) entry which is preliminary data.</text>
</comment>
<feature type="domain" description="GmrSD restriction endonucleases C-terminal" evidence="2">
    <location>
        <begin position="120"/>
        <end position="220"/>
    </location>
</feature>
<keyword evidence="3" id="KW-0540">Nuclease</keyword>
<feature type="region of interest" description="Disordered" evidence="1">
    <location>
        <begin position="29"/>
        <end position="54"/>
    </location>
</feature>
<proteinExistence type="predicted"/>
<keyword evidence="3" id="KW-0255">Endonuclease</keyword>
<evidence type="ECO:0000313" key="4">
    <source>
        <dbReference type="Proteomes" id="UP001589693"/>
    </source>
</evidence>
<feature type="compositionally biased region" description="Low complexity" evidence="1">
    <location>
        <begin position="31"/>
        <end position="53"/>
    </location>
</feature>
<evidence type="ECO:0000256" key="1">
    <source>
        <dbReference type="SAM" id="MobiDB-lite"/>
    </source>
</evidence>
<dbReference type="PANTHER" id="PTHR24094:SF15">
    <property type="entry name" value="AMP-DEPENDENT SYNTHETASE_LIGASE DOMAIN-CONTAINING PROTEIN-RELATED"/>
    <property type="match status" value="1"/>
</dbReference>
<evidence type="ECO:0000313" key="3">
    <source>
        <dbReference type="EMBL" id="MFB9908701.1"/>
    </source>
</evidence>
<sequence length="226" mass="24598">MSRGRWILAAVLAVIAVVSGAAALFMDDPKPTGGSPGTSTSTGAASTDGSAARSRADLERLTVAAWHPMKGYSREKFKHWISQGDKCDTRETVLKRDGRSVVTDNSCKATAGKWLSRYEGKEFAVAGDMDIDHTVPLANAWKTGADTWTDQRRQEFANDLVNPQLLAVSAATNRSKGDQDPSQWKPPAREAWCGYAKDWITVKTVYGLNVTDTEKSALRDMLATCK</sequence>
<evidence type="ECO:0000259" key="2">
    <source>
        <dbReference type="Pfam" id="PF07510"/>
    </source>
</evidence>
<keyword evidence="4" id="KW-1185">Reference proteome</keyword>
<dbReference type="Proteomes" id="UP001589693">
    <property type="component" value="Unassembled WGS sequence"/>
</dbReference>
<accession>A0ABV6A9U7</accession>
<dbReference type="PANTHER" id="PTHR24094">
    <property type="entry name" value="SECRETED PROTEIN"/>
    <property type="match status" value="1"/>
</dbReference>
<organism evidence="3 4">
    <name type="scientific">Allokutzneria oryzae</name>
    <dbReference type="NCBI Taxonomy" id="1378989"/>
    <lineage>
        <taxon>Bacteria</taxon>
        <taxon>Bacillati</taxon>
        <taxon>Actinomycetota</taxon>
        <taxon>Actinomycetes</taxon>
        <taxon>Pseudonocardiales</taxon>
        <taxon>Pseudonocardiaceae</taxon>
        <taxon>Allokutzneria</taxon>
    </lineage>
</organism>
<name>A0ABV6A9U7_9PSEU</name>
<protein>
    <submittedName>
        <fullName evidence="3">HNH endonuclease family protein</fullName>
    </submittedName>
</protein>
<gene>
    <name evidence="3" type="ORF">ACFFQA_32595</name>
</gene>
<dbReference type="Pfam" id="PF07510">
    <property type="entry name" value="GmrSD_C"/>
    <property type="match status" value="1"/>
</dbReference>
<reference evidence="3 4" key="1">
    <citation type="submission" date="2024-09" db="EMBL/GenBank/DDBJ databases">
        <authorList>
            <person name="Sun Q."/>
            <person name="Mori K."/>
        </authorList>
    </citation>
    <scope>NUCLEOTIDE SEQUENCE [LARGE SCALE GENOMIC DNA]</scope>
    <source>
        <strain evidence="3 4">TBRC 7907</strain>
    </source>
</reference>